<evidence type="ECO:0000256" key="3">
    <source>
        <dbReference type="ARBA" id="ARBA00006105"/>
    </source>
</evidence>
<dbReference type="Pfam" id="PF00173">
    <property type="entry name" value="Cyt-b5"/>
    <property type="match status" value="1"/>
</dbReference>
<dbReference type="Pfam" id="PF00175">
    <property type="entry name" value="NAD_binding_1"/>
    <property type="match status" value="1"/>
</dbReference>
<gene>
    <name evidence="22" type="ORF">AWRI4233_LOCUS4160</name>
</gene>
<dbReference type="PRINTS" id="PR00363">
    <property type="entry name" value="CYTOCHROMEB5"/>
</dbReference>
<evidence type="ECO:0000256" key="6">
    <source>
        <dbReference type="ARBA" id="ARBA00022692"/>
    </source>
</evidence>
<comment type="cofactor">
    <cofactor evidence="1 18">
        <name>FAD</name>
        <dbReference type="ChEBI" id="CHEBI:57692"/>
    </cofactor>
</comment>
<dbReference type="InterPro" id="IPR001199">
    <property type="entry name" value="Cyt_B5-like_heme/steroid-bd"/>
</dbReference>
<evidence type="ECO:0000256" key="17">
    <source>
        <dbReference type="ARBA" id="ARBA00047682"/>
    </source>
</evidence>
<keyword evidence="12" id="KW-0496">Mitochondrion</keyword>
<comment type="similarity">
    <text evidence="3">Belongs to the flavoprotein pyridine nucleotide cytochrome reductase family.</text>
</comment>
<keyword evidence="13 19" id="KW-0472">Membrane</keyword>
<dbReference type="InterPro" id="IPR039261">
    <property type="entry name" value="FNR_nucleotide-bd"/>
</dbReference>
<dbReference type="EMBL" id="CAIJEO010000005">
    <property type="protein sequence ID" value="CAD0093347.1"/>
    <property type="molecule type" value="Genomic_DNA"/>
</dbReference>
<sequence>MSDDTKEISQEEVKKHNKKDDIWIIVHGRGMLKRLFHCVDHPGGAQSLHEVAGEDATAAFEDVGHSSDARETMGQYIIGKLEGYQEDEDDIGDQKPKELPLLVRIAQANNQSHKSSSTEKLARNLLKGAIGGGGAFLAYELIARSPIVGWLHHRHGGFWKGILLAFIATFSASATLLLWLGRHFKQHTISDWPTHYKPPTVAKPATEPAGFLKSSDFQTLPLVKKDKLSKNTYRFVFKLPKDDMVLGLPIGQHLSIRGQVNGKTVSRSYTPVSNNHDKGELKLVIKMYPDGQLTGGYLEDLKVGDEVEFRGPKGAMKYGRGLAYEIGMIAGGTGITPMYQIIRAICENPRDKTKVTLLYGSVSEEDMLLRKELDAFAEKYPENFRVIHVLSRPSDKWTGAKGYIDKDLVQKELPGPQKKNKILLCGPPPLVNSMKEALPKLGYEKPGSVSRLTDQVFCF</sequence>
<feature type="binding site" evidence="18">
    <location>
        <position position="284"/>
    </location>
    <ligand>
        <name>FAD</name>
        <dbReference type="ChEBI" id="CHEBI:57692"/>
    </ligand>
</feature>
<feature type="binding site" evidence="18">
    <location>
        <position position="336"/>
    </location>
    <ligand>
        <name>FAD</name>
        <dbReference type="ChEBI" id="CHEBI:57692"/>
    </ligand>
</feature>
<evidence type="ECO:0000256" key="15">
    <source>
        <dbReference type="ARBA" id="ARBA00039435"/>
    </source>
</evidence>
<evidence type="ECO:0000256" key="4">
    <source>
        <dbReference type="ARBA" id="ARBA00012011"/>
    </source>
</evidence>
<proteinExistence type="inferred from homology"/>
<evidence type="ECO:0000313" key="23">
    <source>
        <dbReference type="Proteomes" id="UP000714618"/>
    </source>
</evidence>
<organism evidence="22 23">
    <name type="scientific">Aureobasidium mustum</name>
    <dbReference type="NCBI Taxonomy" id="2773714"/>
    <lineage>
        <taxon>Eukaryota</taxon>
        <taxon>Fungi</taxon>
        <taxon>Dikarya</taxon>
        <taxon>Ascomycota</taxon>
        <taxon>Pezizomycotina</taxon>
        <taxon>Dothideomycetes</taxon>
        <taxon>Dothideomycetidae</taxon>
        <taxon>Dothideales</taxon>
        <taxon>Saccotheciaceae</taxon>
        <taxon>Aureobasidium</taxon>
    </lineage>
</organism>
<evidence type="ECO:0000256" key="16">
    <source>
        <dbReference type="ARBA" id="ARBA00041256"/>
    </source>
</evidence>
<evidence type="ECO:0000256" key="2">
    <source>
        <dbReference type="ARBA" id="ARBA00004572"/>
    </source>
</evidence>
<evidence type="ECO:0000256" key="8">
    <source>
        <dbReference type="ARBA" id="ARBA00022827"/>
    </source>
</evidence>
<comment type="function">
    <text evidence="14">May mediate the reduction of outer membrane cytochrome b5.</text>
</comment>
<keyword evidence="9 19" id="KW-1133">Transmembrane helix</keyword>
<feature type="binding site" evidence="18">
    <location>
        <position position="269"/>
    </location>
    <ligand>
        <name>FAD</name>
        <dbReference type="ChEBI" id="CHEBI:57692"/>
    </ligand>
</feature>
<feature type="domain" description="FAD-binding FR-type" evidence="21">
    <location>
        <begin position="215"/>
        <end position="319"/>
    </location>
</feature>
<dbReference type="AlphaFoldDB" id="A0A9N8JVX9"/>
<dbReference type="Gene3D" id="2.40.30.10">
    <property type="entry name" value="Translation factors"/>
    <property type="match status" value="1"/>
</dbReference>
<comment type="subcellular location">
    <subcellularLocation>
        <location evidence="2">Mitochondrion outer membrane</location>
        <topology evidence="2">Single-pass membrane protein</topology>
    </subcellularLocation>
</comment>
<dbReference type="GO" id="GO:0005783">
    <property type="term" value="C:endoplasmic reticulum"/>
    <property type="evidence" value="ECO:0007669"/>
    <property type="project" value="TreeGrafter"/>
</dbReference>
<dbReference type="Gene3D" id="3.10.120.10">
    <property type="entry name" value="Cytochrome b5-like heme/steroid binding domain"/>
    <property type="match status" value="1"/>
</dbReference>
<dbReference type="InterPro" id="IPR036400">
    <property type="entry name" value="Cyt_B5-like_heme/steroid_sf"/>
</dbReference>
<dbReference type="SUPFAM" id="SSF55856">
    <property type="entry name" value="Cytochrome b5-like heme/steroid binding domain"/>
    <property type="match status" value="1"/>
</dbReference>
<dbReference type="PANTHER" id="PTHR19370">
    <property type="entry name" value="NADH-CYTOCHROME B5 REDUCTASE"/>
    <property type="match status" value="1"/>
</dbReference>
<comment type="caution">
    <text evidence="22">The sequence shown here is derived from an EMBL/GenBank/DDBJ whole genome shotgun (WGS) entry which is preliminary data.</text>
</comment>
<dbReference type="EC" id="1.6.2.2" evidence="4"/>
<evidence type="ECO:0000256" key="13">
    <source>
        <dbReference type="ARBA" id="ARBA00023136"/>
    </source>
</evidence>
<dbReference type="Proteomes" id="UP000714618">
    <property type="component" value="Unassembled WGS sequence"/>
</dbReference>
<dbReference type="SUPFAM" id="SSF52343">
    <property type="entry name" value="Ferredoxin reductase-like, C-terminal NADP-linked domain"/>
    <property type="match status" value="1"/>
</dbReference>
<evidence type="ECO:0000256" key="9">
    <source>
        <dbReference type="ARBA" id="ARBA00022989"/>
    </source>
</evidence>
<evidence type="ECO:0000256" key="18">
    <source>
        <dbReference type="PIRSR" id="PIRSR601834-1"/>
    </source>
</evidence>
<evidence type="ECO:0000256" key="14">
    <source>
        <dbReference type="ARBA" id="ARBA00037464"/>
    </source>
</evidence>
<feature type="domain" description="Cytochrome b5 heme-binding" evidence="20">
    <location>
        <begin position="5"/>
        <end position="82"/>
    </location>
</feature>
<keyword evidence="5 18" id="KW-0285">Flavoprotein</keyword>
<evidence type="ECO:0000256" key="1">
    <source>
        <dbReference type="ARBA" id="ARBA00001974"/>
    </source>
</evidence>
<dbReference type="FunFam" id="3.40.50.80:FF:000009">
    <property type="entry name" value="NADH-cytochrome b5 reductase"/>
    <property type="match status" value="1"/>
</dbReference>
<dbReference type="InterPro" id="IPR001709">
    <property type="entry name" value="Flavoprot_Pyr_Nucl_cyt_Rdtase"/>
</dbReference>
<dbReference type="InterPro" id="IPR001433">
    <property type="entry name" value="OxRdtase_FAD/NAD-bd"/>
</dbReference>
<dbReference type="GO" id="GO:0090524">
    <property type="term" value="F:cytochrome-b5 reductase activity, acting on NADH"/>
    <property type="evidence" value="ECO:0007669"/>
    <property type="project" value="UniProtKB-EC"/>
</dbReference>
<dbReference type="InterPro" id="IPR001834">
    <property type="entry name" value="CBR-like"/>
</dbReference>
<keyword evidence="23" id="KW-1185">Reference proteome</keyword>
<dbReference type="FunFam" id="2.40.30.10:FF:000032">
    <property type="entry name" value="NADH-cytochrome b5 reductase"/>
    <property type="match status" value="1"/>
</dbReference>
<dbReference type="GO" id="GO:0005741">
    <property type="term" value="C:mitochondrial outer membrane"/>
    <property type="evidence" value="ECO:0007669"/>
    <property type="project" value="UniProtKB-SubCell"/>
</dbReference>
<feature type="transmembrane region" description="Helical" evidence="19">
    <location>
        <begin position="162"/>
        <end position="180"/>
    </location>
</feature>
<dbReference type="InterPro" id="IPR008333">
    <property type="entry name" value="Cbr1-like_FAD-bd_dom"/>
</dbReference>
<keyword evidence="10" id="KW-0560">Oxidoreductase</keyword>
<dbReference type="CDD" id="cd06183">
    <property type="entry name" value="cyt_b5_reduct_like"/>
    <property type="match status" value="1"/>
</dbReference>
<dbReference type="PROSITE" id="PS51384">
    <property type="entry name" value="FAD_FR"/>
    <property type="match status" value="1"/>
</dbReference>
<keyword evidence="11" id="KW-0520">NAD</keyword>
<dbReference type="PRINTS" id="PR00371">
    <property type="entry name" value="FPNCR"/>
</dbReference>
<evidence type="ECO:0000313" key="22">
    <source>
        <dbReference type="EMBL" id="CAD0093347.1"/>
    </source>
</evidence>
<feature type="binding site" evidence="18">
    <location>
        <position position="286"/>
    </location>
    <ligand>
        <name>FAD</name>
        <dbReference type="ChEBI" id="CHEBI:57692"/>
    </ligand>
</feature>
<keyword evidence="6 19" id="KW-0812">Transmembrane</keyword>
<evidence type="ECO:0000256" key="11">
    <source>
        <dbReference type="ARBA" id="ARBA00023027"/>
    </source>
</evidence>
<dbReference type="InterPro" id="IPR017938">
    <property type="entry name" value="Riboflavin_synthase-like_b-brl"/>
</dbReference>
<dbReference type="OrthoDB" id="432685at2759"/>
<keyword evidence="8 18" id="KW-0274">FAD</keyword>
<dbReference type="Gene3D" id="3.40.50.80">
    <property type="entry name" value="Nucleotide-binding domain of ferredoxin-NADP reductase (FNR) module"/>
    <property type="match status" value="1"/>
</dbReference>
<feature type="binding site" evidence="18">
    <location>
        <position position="267"/>
    </location>
    <ligand>
        <name>FAD</name>
        <dbReference type="ChEBI" id="CHEBI:57692"/>
    </ligand>
</feature>
<reference evidence="22" key="1">
    <citation type="submission" date="2020-06" db="EMBL/GenBank/DDBJ databases">
        <authorList>
            <person name="Onetto C."/>
        </authorList>
    </citation>
    <scope>NUCLEOTIDE SEQUENCE</scope>
</reference>
<evidence type="ECO:0000256" key="10">
    <source>
        <dbReference type="ARBA" id="ARBA00023002"/>
    </source>
</evidence>
<dbReference type="Pfam" id="PF00970">
    <property type="entry name" value="FAD_binding_6"/>
    <property type="match status" value="1"/>
</dbReference>
<dbReference type="SMART" id="SM01117">
    <property type="entry name" value="Cyt-b5"/>
    <property type="match status" value="1"/>
</dbReference>
<feature type="transmembrane region" description="Helical" evidence="19">
    <location>
        <begin position="124"/>
        <end position="142"/>
    </location>
</feature>
<name>A0A9N8JVX9_9PEZI</name>
<protein>
    <recommendedName>
        <fullName evidence="15">NADH-cytochrome b5 reductase 2</fullName>
        <ecNumber evidence="4">1.6.2.2</ecNumber>
    </recommendedName>
    <alternativeName>
        <fullName evidence="16">Mitochondrial cytochrome b reductase</fullName>
    </alternativeName>
</protein>
<dbReference type="InterPro" id="IPR017927">
    <property type="entry name" value="FAD-bd_FR_type"/>
</dbReference>
<evidence type="ECO:0000259" key="21">
    <source>
        <dbReference type="PROSITE" id="PS51384"/>
    </source>
</evidence>
<dbReference type="PROSITE" id="PS50255">
    <property type="entry name" value="CYTOCHROME_B5_2"/>
    <property type="match status" value="1"/>
</dbReference>
<dbReference type="SUPFAM" id="SSF63380">
    <property type="entry name" value="Riboflavin synthase domain-like"/>
    <property type="match status" value="1"/>
</dbReference>
<dbReference type="PRINTS" id="PR00406">
    <property type="entry name" value="CYTB5RDTASE"/>
</dbReference>
<evidence type="ECO:0000256" key="5">
    <source>
        <dbReference type="ARBA" id="ARBA00022630"/>
    </source>
</evidence>
<evidence type="ECO:0000256" key="7">
    <source>
        <dbReference type="ARBA" id="ARBA00022787"/>
    </source>
</evidence>
<evidence type="ECO:0000256" key="19">
    <source>
        <dbReference type="SAM" id="Phobius"/>
    </source>
</evidence>
<keyword evidence="7" id="KW-1000">Mitochondrion outer membrane</keyword>
<accession>A0A9N8JVX9</accession>
<dbReference type="PANTHER" id="PTHR19370:SF178">
    <property type="entry name" value="CYTOCHROME-B5 REDUCTASE"/>
    <property type="match status" value="1"/>
</dbReference>
<comment type="catalytic activity">
    <reaction evidence="17">
        <text>2 Fe(III)-[cytochrome b5] + NADH = 2 Fe(II)-[cytochrome b5] + NAD(+) + H(+)</text>
        <dbReference type="Rhea" id="RHEA:46680"/>
        <dbReference type="Rhea" id="RHEA-COMP:10438"/>
        <dbReference type="Rhea" id="RHEA-COMP:10439"/>
        <dbReference type="ChEBI" id="CHEBI:15378"/>
        <dbReference type="ChEBI" id="CHEBI:29033"/>
        <dbReference type="ChEBI" id="CHEBI:29034"/>
        <dbReference type="ChEBI" id="CHEBI:57540"/>
        <dbReference type="ChEBI" id="CHEBI:57945"/>
        <dbReference type="EC" id="1.6.2.2"/>
    </reaction>
</comment>
<evidence type="ECO:0000259" key="20">
    <source>
        <dbReference type="PROSITE" id="PS50255"/>
    </source>
</evidence>
<evidence type="ECO:0000256" key="12">
    <source>
        <dbReference type="ARBA" id="ARBA00023128"/>
    </source>
</evidence>